<feature type="compositionally biased region" description="Low complexity" evidence="1">
    <location>
        <begin position="473"/>
        <end position="491"/>
    </location>
</feature>
<name>A0A2Z6S4K7_9GLOM</name>
<dbReference type="GO" id="GO:0005524">
    <property type="term" value="F:ATP binding"/>
    <property type="evidence" value="ECO:0007669"/>
    <property type="project" value="InterPro"/>
</dbReference>
<dbReference type="PANTHER" id="PTHR44167:SF25">
    <property type="entry name" value="PROTEIN KINASE DOMAIN CONTAINING PROTEIN"/>
    <property type="match status" value="1"/>
</dbReference>
<dbReference type="InterPro" id="IPR000719">
    <property type="entry name" value="Prot_kinase_dom"/>
</dbReference>
<dbReference type="SUPFAM" id="SSF56112">
    <property type="entry name" value="Protein kinase-like (PK-like)"/>
    <property type="match status" value="1"/>
</dbReference>
<evidence type="ECO:0000256" key="1">
    <source>
        <dbReference type="SAM" id="MobiDB-lite"/>
    </source>
</evidence>
<feature type="region of interest" description="Disordered" evidence="1">
    <location>
        <begin position="311"/>
        <end position="371"/>
    </location>
</feature>
<keyword evidence="4" id="KW-1185">Reference proteome</keyword>
<dbReference type="InterPro" id="IPR011009">
    <property type="entry name" value="Kinase-like_dom_sf"/>
</dbReference>
<evidence type="ECO:0000313" key="3">
    <source>
        <dbReference type="EMBL" id="GBC04080.1"/>
    </source>
</evidence>
<organism evidence="3 4">
    <name type="scientific">Rhizophagus clarus</name>
    <dbReference type="NCBI Taxonomy" id="94130"/>
    <lineage>
        <taxon>Eukaryota</taxon>
        <taxon>Fungi</taxon>
        <taxon>Fungi incertae sedis</taxon>
        <taxon>Mucoromycota</taxon>
        <taxon>Glomeromycotina</taxon>
        <taxon>Glomeromycetes</taxon>
        <taxon>Glomerales</taxon>
        <taxon>Glomeraceae</taxon>
        <taxon>Rhizophagus</taxon>
    </lineage>
</organism>
<dbReference type="EMBL" id="BEXD01003926">
    <property type="protein sequence ID" value="GBC04080.1"/>
    <property type="molecule type" value="Genomic_DNA"/>
</dbReference>
<accession>A0A2Z6S4K7</accession>
<dbReference type="Gene3D" id="1.10.510.10">
    <property type="entry name" value="Transferase(Phosphotransferase) domain 1"/>
    <property type="match status" value="1"/>
</dbReference>
<feature type="region of interest" description="Disordered" evidence="1">
    <location>
        <begin position="471"/>
        <end position="496"/>
    </location>
</feature>
<dbReference type="GO" id="GO:0005737">
    <property type="term" value="C:cytoplasm"/>
    <property type="evidence" value="ECO:0007669"/>
    <property type="project" value="TreeGrafter"/>
</dbReference>
<feature type="compositionally biased region" description="Polar residues" evidence="1">
    <location>
        <begin position="340"/>
        <end position="353"/>
    </location>
</feature>
<feature type="domain" description="Protein kinase" evidence="2">
    <location>
        <begin position="594"/>
        <end position="874"/>
    </location>
</feature>
<reference evidence="3 4" key="1">
    <citation type="submission" date="2017-11" db="EMBL/GenBank/DDBJ databases">
        <title>The genome of Rhizophagus clarus HR1 reveals common genetic basis of auxotrophy among arbuscular mycorrhizal fungi.</title>
        <authorList>
            <person name="Kobayashi Y."/>
        </authorList>
    </citation>
    <scope>NUCLEOTIDE SEQUENCE [LARGE SCALE GENOMIC DNA]</scope>
    <source>
        <strain evidence="3 4">HR1</strain>
    </source>
</reference>
<dbReference type="Pfam" id="PF00069">
    <property type="entry name" value="Pkinase"/>
    <property type="match status" value="1"/>
</dbReference>
<dbReference type="SUPFAM" id="SSF49562">
    <property type="entry name" value="C2 domain (Calcium/lipid-binding domain, CaLB)"/>
    <property type="match status" value="1"/>
</dbReference>
<dbReference type="InterPro" id="IPR035892">
    <property type="entry name" value="C2_domain_sf"/>
</dbReference>
<dbReference type="GO" id="GO:0004674">
    <property type="term" value="F:protein serine/threonine kinase activity"/>
    <property type="evidence" value="ECO:0007669"/>
    <property type="project" value="TreeGrafter"/>
</dbReference>
<gene>
    <name evidence="3" type="ORF">RclHR1_00550025</name>
</gene>
<dbReference type="PROSITE" id="PS50011">
    <property type="entry name" value="PROTEIN_KINASE_DOM"/>
    <property type="match status" value="1"/>
</dbReference>
<feature type="compositionally biased region" description="Basic and acidic residues" evidence="1">
    <location>
        <begin position="355"/>
        <end position="371"/>
    </location>
</feature>
<dbReference type="PANTHER" id="PTHR44167">
    <property type="entry name" value="OVARIAN-SPECIFIC SERINE/THREONINE-PROTEIN KINASE LOK-RELATED"/>
    <property type="match status" value="1"/>
</dbReference>
<dbReference type="GO" id="GO:0005634">
    <property type="term" value="C:nucleus"/>
    <property type="evidence" value="ECO:0007669"/>
    <property type="project" value="TreeGrafter"/>
</dbReference>
<feature type="compositionally biased region" description="Low complexity" evidence="1">
    <location>
        <begin position="421"/>
        <end position="442"/>
    </location>
</feature>
<sequence>MSKNNVDTKIEGGLILIKDLQCLITSEKVERSLANRLMTKILLRDSEKIQLEINFNGTNKQTIPSLATSSSDNTKKKVAWDEHIHFNIGTSKKSNELTIRCWNTSIKGFDGCLGEVSEDFDKIDESGIDNRVTWTLRDDNPKIIISFSLYFLSNDPPTEMKQFDDDSIRDKRIGMILINNIKYKNILGHSGSLEFILQKELNSSGHWHTIPIVYNSSQHQKHLEWKYPVAMFMIAGPDKLIIRFKHGIKGYAEIKISIGPNGDMKTIWPDLIEGECKNAGNYLLMEKERNCEEINVTFDISCHSIVTSKDIFKDKRKSKKPPPPPPPRRGLSYKNKYHSDQNINRTREPTAQSILKDHRPQEYSNSEHERQRKLSLQENIIIPSENPRISRLLLTQSFDPNNIQNINQQSTNHHSDRNSLRSHSSVNSSKISESSKQKISQQIMNSNLSYEPSYLIIGEHLEEEENPQIEYDSITSQSSSSRSQQNFSTNRGSKPLDIIKNNLTKNVDQHVKLGCSPPSLQDYQIESFIHEDSDGRFQGNLNNLNQNTRQIIPSTTLQDNEQSSIPQTNTIYPITYSFQNDNSHSSSSYIYNKYELISPILKSKNNKIYLGRHIHTSDKLIVKFYKSRSRWENETRFLKVLKSKLIVKLEEMTLNPSIEREYFIITRYFGKSLDEIAEEIYDNKTYIKNVLLGTCKAVEWCHNKGVVHMDLNPSNIICKDQKIHKVQLCGFEHSKNAGDNIYSDKYNQPLQLGFTSPELQFLQQAVSSSASHVSFSPSSYSSTTSSTYYTTQSSHQETLVVRQSIDIFSLGCIFYYLSKKRLLYNSEKELEQLNLTKVCEDIEDEQISILVKCMVAENDSKRPNIAQVLGNSFFDEKKN</sequence>
<proteinExistence type="predicted"/>
<protein>
    <recommendedName>
        <fullName evidence="2">Protein kinase domain-containing protein</fullName>
    </recommendedName>
</protein>
<dbReference type="Proteomes" id="UP000247702">
    <property type="component" value="Unassembled WGS sequence"/>
</dbReference>
<evidence type="ECO:0000259" key="2">
    <source>
        <dbReference type="PROSITE" id="PS50011"/>
    </source>
</evidence>
<evidence type="ECO:0000313" key="4">
    <source>
        <dbReference type="Proteomes" id="UP000247702"/>
    </source>
</evidence>
<dbReference type="GO" id="GO:0044773">
    <property type="term" value="P:mitotic DNA damage checkpoint signaling"/>
    <property type="evidence" value="ECO:0007669"/>
    <property type="project" value="TreeGrafter"/>
</dbReference>
<comment type="caution">
    <text evidence="3">The sequence shown here is derived from an EMBL/GenBank/DDBJ whole genome shotgun (WGS) entry which is preliminary data.</text>
</comment>
<feature type="region of interest" description="Disordered" evidence="1">
    <location>
        <begin position="403"/>
        <end position="442"/>
    </location>
</feature>
<dbReference type="AlphaFoldDB" id="A0A2Z6S4K7"/>
<dbReference type="SMART" id="SM00220">
    <property type="entry name" value="S_TKc"/>
    <property type="match status" value="1"/>
</dbReference>